<dbReference type="RefSeq" id="WP_234271660.1">
    <property type="nucleotide sequence ID" value="NZ_JABFTX010000005.1"/>
</dbReference>
<reference evidence="1 2" key="1">
    <citation type="journal article" date="2021" name="Front. Microbiol.">
        <title>Aerobic Denitrification and Heterotrophic Sulfur Oxidation in the Genus Halomonas Revealed by Six Novel Species Characterizations and Genome-Based Analysis.</title>
        <authorList>
            <person name="Wang L."/>
            <person name="Shao Z."/>
        </authorList>
    </citation>
    <scope>NUCLEOTIDE SEQUENCE [LARGE SCALE GENOMIC DNA]</scope>
    <source>
        <strain evidence="1 2">MCCC 1A11081</strain>
    </source>
</reference>
<proteinExistence type="predicted"/>
<gene>
    <name evidence="1" type="ORF">HOP53_20150</name>
</gene>
<name>A0ABS9A8J9_9GAMM</name>
<accession>A0ABS9A8J9</accession>
<evidence type="ECO:0000313" key="1">
    <source>
        <dbReference type="EMBL" id="MCE8005147.1"/>
    </source>
</evidence>
<protein>
    <submittedName>
        <fullName evidence="1">Uncharacterized protein</fullName>
    </submittedName>
</protein>
<dbReference type="EMBL" id="JABFTX010000005">
    <property type="protein sequence ID" value="MCE8005147.1"/>
    <property type="molecule type" value="Genomic_DNA"/>
</dbReference>
<keyword evidence="2" id="KW-1185">Reference proteome</keyword>
<dbReference type="Proteomes" id="UP001320168">
    <property type="component" value="Unassembled WGS sequence"/>
</dbReference>
<organism evidence="1 2">
    <name type="scientific">Billgrantia ethanolica</name>
    <dbReference type="NCBI Taxonomy" id="2733486"/>
    <lineage>
        <taxon>Bacteria</taxon>
        <taxon>Pseudomonadati</taxon>
        <taxon>Pseudomonadota</taxon>
        <taxon>Gammaproteobacteria</taxon>
        <taxon>Oceanospirillales</taxon>
        <taxon>Halomonadaceae</taxon>
        <taxon>Billgrantia</taxon>
    </lineage>
</organism>
<evidence type="ECO:0000313" key="2">
    <source>
        <dbReference type="Proteomes" id="UP001320168"/>
    </source>
</evidence>
<comment type="caution">
    <text evidence="1">The sequence shown here is derived from an EMBL/GenBank/DDBJ whole genome shotgun (WGS) entry which is preliminary data.</text>
</comment>
<sequence>MDIEKIEKGIEKTGFRLEFDISNILVKNGWNVINNKYYVDDQQEVVREIDIVAYKANLVHDIYVYTALILSCKKSEQNAWALLSKESNHSDPNIEWVPVHAWSNDRVLSYMLDEPDWKEFYLSILKQKKANIVTGKPERHIFGFQEMNKVSGSPQNDKNIFNSVNSVMKAQAYEMNALPLRKKDSCVFQFNLLSVAQTDLVRLDFEKNIAKGFAIDDEIYVAGYILDKQQTFAKVHFVRADRFEKIIQQYNNLHNANKMAFGKIHEKFCSEITRDAKKLNFFKDDVADDIWWSLYSLIEEPSKVNKLLKEGHMHWNKQESTIEFQVDLHESEVATMNEGKEAREELSEALRKYYKYEGKSKFEVFEIPF</sequence>